<name>A0AAE3W407_9ACTN</name>
<sequence>MPVVCGPPGRVAGYARPAPRREWATESLPRARVVAGAPPRPGAKPCRLRSGAGSAVACFRASGLPCLLRGAGVCRCPLAVPGLPAGCVAVPGPSPSPSRHKSSARFPTPGPLPPVLRPASVAVHVRLGGVTLRRHACAARLPVPDRLPCPEARGQDRFRASGRWIVVVRLQSCRPPQLISPGCSLIYRAPGARYFGISVASVGAVVWRVALSGGASGGSRDSGAWRGFPRVRGPWGRLFFVGGMGCVCGPGCTACRRPGEAEQIFGSAAGLRRGRQGRRCAPSMPSLRPRRSWRPCRRSAPQGWCVPAVPVLCWRT</sequence>
<evidence type="ECO:0000313" key="2">
    <source>
        <dbReference type="Proteomes" id="UP001240236"/>
    </source>
</evidence>
<gene>
    <name evidence="1" type="ORF">J2S42_005695</name>
</gene>
<evidence type="ECO:0000313" key="1">
    <source>
        <dbReference type="EMBL" id="MDQ0369026.1"/>
    </source>
</evidence>
<protein>
    <submittedName>
        <fullName evidence="1">Uncharacterized protein</fullName>
    </submittedName>
</protein>
<proteinExistence type="predicted"/>
<dbReference type="AlphaFoldDB" id="A0AAE3W407"/>
<dbReference type="EMBL" id="JAUSUZ010000001">
    <property type="protein sequence ID" value="MDQ0369026.1"/>
    <property type="molecule type" value="Genomic_DNA"/>
</dbReference>
<accession>A0AAE3W407</accession>
<dbReference type="Proteomes" id="UP001240236">
    <property type="component" value="Unassembled WGS sequence"/>
</dbReference>
<organism evidence="1 2">
    <name type="scientific">Catenuloplanes indicus</name>
    <dbReference type="NCBI Taxonomy" id="137267"/>
    <lineage>
        <taxon>Bacteria</taxon>
        <taxon>Bacillati</taxon>
        <taxon>Actinomycetota</taxon>
        <taxon>Actinomycetes</taxon>
        <taxon>Micromonosporales</taxon>
        <taxon>Micromonosporaceae</taxon>
        <taxon>Catenuloplanes</taxon>
    </lineage>
</organism>
<reference evidence="1 2" key="1">
    <citation type="submission" date="2023-07" db="EMBL/GenBank/DDBJ databases">
        <title>Sequencing the genomes of 1000 actinobacteria strains.</title>
        <authorList>
            <person name="Klenk H.-P."/>
        </authorList>
    </citation>
    <scope>NUCLEOTIDE SEQUENCE [LARGE SCALE GENOMIC DNA]</scope>
    <source>
        <strain evidence="1 2">DSM 44709</strain>
    </source>
</reference>
<comment type="caution">
    <text evidence="1">The sequence shown here is derived from an EMBL/GenBank/DDBJ whole genome shotgun (WGS) entry which is preliminary data.</text>
</comment>
<keyword evidence="2" id="KW-1185">Reference proteome</keyword>